<evidence type="ECO:0000313" key="2">
    <source>
        <dbReference type="EMBL" id="KAH9320177.1"/>
    </source>
</evidence>
<protein>
    <submittedName>
        <fullName evidence="2">Uncharacterized protein</fullName>
    </submittedName>
</protein>
<name>A0AA38GEA2_TAXCH</name>
<gene>
    <name evidence="2" type="ORF">KI387_021946</name>
</gene>
<keyword evidence="3" id="KW-1185">Reference proteome</keyword>
<comment type="caution">
    <text evidence="2">The sequence shown here is derived from an EMBL/GenBank/DDBJ whole genome shotgun (WGS) entry which is preliminary data.</text>
</comment>
<proteinExistence type="predicted"/>
<dbReference type="AlphaFoldDB" id="A0AA38GEA2"/>
<evidence type="ECO:0000256" key="1">
    <source>
        <dbReference type="SAM" id="Phobius"/>
    </source>
</evidence>
<keyword evidence="1" id="KW-0472">Membrane</keyword>
<keyword evidence="1" id="KW-1133">Transmembrane helix</keyword>
<reference evidence="2 3" key="1">
    <citation type="journal article" date="2021" name="Nat. Plants">
        <title>The Taxus genome provides insights into paclitaxel biosynthesis.</title>
        <authorList>
            <person name="Xiong X."/>
            <person name="Gou J."/>
            <person name="Liao Q."/>
            <person name="Li Y."/>
            <person name="Zhou Q."/>
            <person name="Bi G."/>
            <person name="Li C."/>
            <person name="Du R."/>
            <person name="Wang X."/>
            <person name="Sun T."/>
            <person name="Guo L."/>
            <person name="Liang H."/>
            <person name="Lu P."/>
            <person name="Wu Y."/>
            <person name="Zhang Z."/>
            <person name="Ro D.K."/>
            <person name="Shang Y."/>
            <person name="Huang S."/>
            <person name="Yan J."/>
        </authorList>
    </citation>
    <scope>NUCLEOTIDE SEQUENCE [LARGE SCALE GENOMIC DNA]</scope>
    <source>
        <strain evidence="2">Ta-2019</strain>
    </source>
</reference>
<dbReference type="EMBL" id="JAHRHJ020000004">
    <property type="protein sequence ID" value="KAH9320177.1"/>
    <property type="molecule type" value="Genomic_DNA"/>
</dbReference>
<sequence>TGVNAMVFTHGAKLLKKYINKYFIIMFVCMSIPSYTTLILLRALRMLEKV</sequence>
<evidence type="ECO:0000313" key="3">
    <source>
        <dbReference type="Proteomes" id="UP000824469"/>
    </source>
</evidence>
<feature type="non-terminal residue" evidence="2">
    <location>
        <position position="1"/>
    </location>
</feature>
<feature type="transmembrane region" description="Helical" evidence="1">
    <location>
        <begin position="22"/>
        <end position="44"/>
    </location>
</feature>
<organism evidence="2 3">
    <name type="scientific">Taxus chinensis</name>
    <name type="common">Chinese yew</name>
    <name type="synonym">Taxus wallichiana var. chinensis</name>
    <dbReference type="NCBI Taxonomy" id="29808"/>
    <lineage>
        <taxon>Eukaryota</taxon>
        <taxon>Viridiplantae</taxon>
        <taxon>Streptophyta</taxon>
        <taxon>Embryophyta</taxon>
        <taxon>Tracheophyta</taxon>
        <taxon>Spermatophyta</taxon>
        <taxon>Pinopsida</taxon>
        <taxon>Pinidae</taxon>
        <taxon>Conifers II</taxon>
        <taxon>Cupressales</taxon>
        <taxon>Taxaceae</taxon>
        <taxon>Taxus</taxon>
    </lineage>
</organism>
<accession>A0AA38GEA2</accession>
<feature type="non-terminal residue" evidence="2">
    <location>
        <position position="50"/>
    </location>
</feature>
<keyword evidence="1" id="KW-0812">Transmembrane</keyword>
<dbReference type="Proteomes" id="UP000824469">
    <property type="component" value="Unassembled WGS sequence"/>
</dbReference>